<sequence length="248" mass="28315">MSDVDKPTVIRAIQRLAEENGGVSVGRDRFVAETGLPEYLFQGRLWINWSEAVREAGYEPNPFGVARLDDDHLLWQLAELTRKLGKFPTKANIRMEGRTNSSFPSATTFGVRIGTKSQQITALRAFIERTPEFTDIAAMLPAIASEPILELAESNDEHATQPVPGHVYLVKSGKFHKIGRSNDHGRRTYEIGLQLPDKLEVVHTIETDDAVGIEHYWHERFRNRRRNGEWFQLTKADVAAFRRRRSFM</sequence>
<evidence type="ECO:0000313" key="4">
    <source>
        <dbReference type="Proteomes" id="UP000198286"/>
    </source>
</evidence>
<reference evidence="5" key="2">
    <citation type="submission" date="2023-06" db="EMBL/GenBank/DDBJ databases">
        <title>Itaconate inhibition of nontuberculous mycobacteria.</title>
        <authorList>
            <person name="Spilker T."/>
        </authorList>
    </citation>
    <scope>NUCLEOTIDE SEQUENCE [LARGE SCALE GENOMIC DNA]</scope>
    <source>
        <strain evidence="5">FLAC1071</strain>
    </source>
</reference>
<reference evidence="3" key="4">
    <citation type="submission" date="2023-06" db="EMBL/GenBank/DDBJ databases">
        <authorList>
            <person name="Spilker T."/>
        </authorList>
    </citation>
    <scope>NUCLEOTIDE SEQUENCE</scope>
    <source>
        <strain evidence="3">FLAC1071</strain>
    </source>
</reference>
<feature type="domain" description="Bacteriophage T5 Orf172 DNA-binding" evidence="1">
    <location>
        <begin position="170"/>
        <end position="245"/>
    </location>
</feature>
<dbReference type="Proteomes" id="UP001529272">
    <property type="component" value="Unassembled WGS sequence"/>
</dbReference>
<dbReference type="RefSeq" id="WP_089151987.1">
    <property type="nucleotide sequence ID" value="NZ_CP015267.1"/>
</dbReference>
<reference evidence="2 4" key="1">
    <citation type="journal article" date="2017" name="Lancet Infect. Dis.">
        <title>Global outbreak of severe Mycobacterium chimaera disease after cardiac surgery: a molecular epidemiological study.</title>
        <authorList>
            <person name="van Ingen J."/>
            <person name="Kohl T."/>
            <person name="Kranzer K."/>
            <person name="Hasse B."/>
            <person name="Keller P."/>
            <person name="Szafranska A."/>
            <person name="Hillemann D."/>
            <person name="Chand M."/>
            <person name="Schreiber P."/>
            <person name="Sommerstein R."/>
            <person name="Berger C."/>
            <person name="Genoni M."/>
            <person name="Ruegg C."/>
            <person name="Troillet N."/>
            <person name="Widmer A.F."/>
            <person name="Becker S.L."/>
            <person name="Herrmann M."/>
            <person name="Eckmanns T."/>
            <person name="Haller S."/>
            <person name="Hoeller C."/>
            <person name="Debast S.B."/>
            <person name="Wolfhagen M.J."/>
            <person name="Hopman J."/>
            <person name="Kluytmans J."/>
            <person name="Langelaar M."/>
            <person name="Notermans D.W."/>
            <person name="ten Oever J."/>
            <person name="van den Barselaar P."/>
            <person name="Vonk A.B.A."/>
            <person name="Vos M.C."/>
            <person name="Ahmed N."/>
            <person name="Brown T."/>
            <person name="Crook D."/>
            <person name="Lamagni T."/>
            <person name="Phin N."/>
            <person name="Smith E.G."/>
            <person name="Zambon M."/>
            <person name="Serr A."/>
            <person name="Goetting T."/>
            <person name="Ebner W."/>
            <person name="Thuermer A."/>
            <person name="Utpatel C."/>
            <person name="Sproer C."/>
            <person name="Bunk B."/>
            <person name="Nubel U."/>
            <person name="Bloemberg G."/>
            <person name="Bottger E."/>
            <person name="Niemann S."/>
            <person name="Wagner D."/>
            <person name="Sax H."/>
        </authorList>
    </citation>
    <scope>NUCLEOTIDE SEQUENCE [LARGE SCALE GENOMIC DNA]</scope>
    <source>
        <strain evidence="2 4">ZUERICH-2</strain>
    </source>
</reference>
<evidence type="ECO:0000313" key="5">
    <source>
        <dbReference type="Proteomes" id="UP001529272"/>
    </source>
</evidence>
<dbReference type="AlphaFoldDB" id="A0A7U5MMK2"/>
<dbReference type="Proteomes" id="UP000198286">
    <property type="component" value="Chromosome"/>
</dbReference>
<organism evidence="2 4">
    <name type="scientific">Mycobacterium intracellulare subsp. chimaera</name>
    <dbReference type="NCBI Taxonomy" id="222805"/>
    <lineage>
        <taxon>Bacteria</taxon>
        <taxon>Bacillati</taxon>
        <taxon>Actinomycetota</taxon>
        <taxon>Actinomycetes</taxon>
        <taxon>Mycobacteriales</taxon>
        <taxon>Mycobacteriaceae</taxon>
        <taxon>Mycobacterium</taxon>
        <taxon>Mycobacterium avium complex (MAC)</taxon>
    </lineage>
</organism>
<dbReference type="EMBL" id="JASZZX010000028">
    <property type="protein sequence ID" value="MDM3928982.1"/>
    <property type="molecule type" value="Genomic_DNA"/>
</dbReference>
<gene>
    <name evidence="2" type="ORF">MYCOZU2_03878</name>
    <name evidence="3" type="ORF">QRB35_23645</name>
</gene>
<evidence type="ECO:0000313" key="2">
    <source>
        <dbReference type="EMBL" id="ASL16252.1"/>
    </source>
</evidence>
<protein>
    <submittedName>
        <fullName evidence="3">GIY-YIG nuclease family protein</fullName>
    </submittedName>
</protein>
<dbReference type="EMBL" id="CP015267">
    <property type="protein sequence ID" value="ASL16252.1"/>
    <property type="molecule type" value="Genomic_DNA"/>
</dbReference>
<accession>A0A7U5MMK2</accession>
<proteinExistence type="predicted"/>
<evidence type="ECO:0000313" key="3">
    <source>
        <dbReference type="EMBL" id="MDM3928982.1"/>
    </source>
</evidence>
<reference evidence="3 5" key="3">
    <citation type="submission" date="2023-06" db="EMBL/GenBank/DDBJ databases">
        <title>Itaconate inhibition of nontuberculous mycobacteria.</title>
        <authorList>
            <person name="Breen P."/>
            <person name="Zimbric M."/>
            <person name="Caverly L."/>
        </authorList>
    </citation>
    <scope>NUCLEOTIDE SEQUENCE [LARGE SCALE GENOMIC DNA]</scope>
    <source>
        <strain evidence="3 5">FLAC1071</strain>
    </source>
</reference>
<keyword evidence="5" id="KW-1185">Reference proteome</keyword>
<dbReference type="InterPro" id="IPR018306">
    <property type="entry name" value="Phage_T5_Orf172_DNA-bd"/>
</dbReference>
<evidence type="ECO:0000259" key="1">
    <source>
        <dbReference type="SMART" id="SM00974"/>
    </source>
</evidence>
<name>A0A7U5MMK2_MYCIT</name>
<dbReference type="Pfam" id="PF13455">
    <property type="entry name" value="MUG113"/>
    <property type="match status" value="1"/>
</dbReference>
<dbReference type="SMART" id="SM00974">
    <property type="entry name" value="T5orf172"/>
    <property type="match status" value="1"/>
</dbReference>